<protein>
    <recommendedName>
        <fullName evidence="4">NADH dehydrogenase [ubiquinone] 1 alpha subcomplex subunit 1</fullName>
    </recommendedName>
</protein>
<keyword evidence="12 13" id="KW-0472">Membrane</keyword>
<comment type="similarity">
    <text evidence="3">Belongs to the complex I NDUFA1 subunit family.</text>
</comment>
<evidence type="ECO:0000256" key="13">
    <source>
        <dbReference type="SAM" id="Phobius"/>
    </source>
</evidence>
<evidence type="ECO:0000256" key="10">
    <source>
        <dbReference type="ARBA" id="ARBA00022989"/>
    </source>
</evidence>
<name>A0A8H7AMD8_9EURO</name>
<dbReference type="AlphaFoldDB" id="A0A8H7AMD8"/>
<comment type="caution">
    <text evidence="14">The sequence shown here is derived from an EMBL/GenBank/DDBJ whole genome shotgun (WGS) entry which is preliminary data.</text>
</comment>
<evidence type="ECO:0000256" key="6">
    <source>
        <dbReference type="ARBA" id="ARBA00022660"/>
    </source>
</evidence>
<evidence type="ECO:0000256" key="9">
    <source>
        <dbReference type="ARBA" id="ARBA00022982"/>
    </source>
</evidence>
<keyword evidence="9" id="KW-0249">Electron transport</keyword>
<evidence type="ECO:0000256" key="1">
    <source>
        <dbReference type="ARBA" id="ARBA00003195"/>
    </source>
</evidence>
<dbReference type="InterPro" id="IPR017384">
    <property type="entry name" value="NADH_Ub_cplx-1_asu_su-1"/>
</dbReference>
<dbReference type="GO" id="GO:0005743">
    <property type="term" value="C:mitochondrial inner membrane"/>
    <property type="evidence" value="ECO:0007669"/>
    <property type="project" value="UniProtKB-SubCell"/>
</dbReference>
<evidence type="ECO:0000256" key="2">
    <source>
        <dbReference type="ARBA" id="ARBA00004298"/>
    </source>
</evidence>
<sequence length="126" mass="14396">MRFKKNLWQRLSGAALPPAGIPTAQLNHPPNRIHHPVVSPMGVPFEALLPYGIMLAMFGVTGAGLSTVRYYSNNKKAPRRTLDAWDRQMMDRDFRLTGIWREQTDNPVAPVGFEVNNPWRMEKRII</sequence>
<evidence type="ECO:0000256" key="4">
    <source>
        <dbReference type="ARBA" id="ARBA00016392"/>
    </source>
</evidence>
<keyword evidence="6" id="KW-0679">Respiratory chain</keyword>
<keyword evidence="10 13" id="KW-1133">Transmembrane helix</keyword>
<keyword evidence="7 13" id="KW-0812">Transmembrane</keyword>
<evidence type="ECO:0000313" key="14">
    <source>
        <dbReference type="EMBL" id="KAF7507740.1"/>
    </source>
</evidence>
<keyword evidence="11" id="KW-0496">Mitochondrion</keyword>
<dbReference type="PANTHER" id="PTHR17098">
    <property type="entry name" value="NADH-UBIQUINONE OXIDOREDUCTASE MWFE SUBUNIT"/>
    <property type="match status" value="1"/>
</dbReference>
<dbReference type="EMBL" id="JAACFV010000064">
    <property type="protein sequence ID" value="KAF7507740.1"/>
    <property type="molecule type" value="Genomic_DNA"/>
</dbReference>
<comment type="function">
    <text evidence="1">Accessory subunit of the mitochondrial membrane respiratory chain NADH dehydrogenase (Complex I), that is believed not to be involved in catalysis. Complex I functions in the transfer of electrons from NADH to the respiratory chain. The immediate electron acceptor for the enzyme is believed to be ubiquinone.</text>
</comment>
<dbReference type="PANTHER" id="PTHR17098:SF2">
    <property type="entry name" value="NADH DEHYDROGENASE [UBIQUINONE] 1 ALPHA SUBCOMPLEX SUBUNIT 1"/>
    <property type="match status" value="1"/>
</dbReference>
<evidence type="ECO:0000256" key="7">
    <source>
        <dbReference type="ARBA" id="ARBA00022692"/>
    </source>
</evidence>
<accession>A0A8H7AMD8</accession>
<comment type="subcellular location">
    <subcellularLocation>
        <location evidence="2">Mitochondrion inner membrane</location>
        <topology evidence="2">Single-pass membrane protein</topology>
        <orientation evidence="2">Matrix side</orientation>
    </subcellularLocation>
</comment>
<dbReference type="Pfam" id="PF15879">
    <property type="entry name" value="MWFE"/>
    <property type="match status" value="1"/>
</dbReference>
<keyword evidence="15" id="KW-1185">Reference proteome</keyword>
<dbReference type="OrthoDB" id="1920692at2759"/>
<keyword evidence="8" id="KW-0999">Mitochondrion inner membrane</keyword>
<evidence type="ECO:0000313" key="15">
    <source>
        <dbReference type="Proteomes" id="UP000606974"/>
    </source>
</evidence>
<reference evidence="14" key="1">
    <citation type="submission" date="2020-02" db="EMBL/GenBank/DDBJ databases">
        <authorList>
            <person name="Palmer J.M."/>
        </authorList>
    </citation>
    <scope>NUCLEOTIDE SEQUENCE</scope>
    <source>
        <strain evidence="14">EPUS1.4</strain>
        <tissue evidence="14">Thallus</tissue>
    </source>
</reference>
<evidence type="ECO:0000256" key="11">
    <source>
        <dbReference type="ARBA" id="ARBA00023128"/>
    </source>
</evidence>
<keyword evidence="5" id="KW-0813">Transport</keyword>
<gene>
    <name evidence="14" type="ORF">GJ744_010169</name>
</gene>
<evidence type="ECO:0000256" key="12">
    <source>
        <dbReference type="ARBA" id="ARBA00023136"/>
    </source>
</evidence>
<evidence type="ECO:0000256" key="3">
    <source>
        <dbReference type="ARBA" id="ARBA00009960"/>
    </source>
</evidence>
<dbReference type="Proteomes" id="UP000606974">
    <property type="component" value="Unassembled WGS sequence"/>
</dbReference>
<feature type="transmembrane region" description="Helical" evidence="13">
    <location>
        <begin position="50"/>
        <end position="71"/>
    </location>
</feature>
<evidence type="ECO:0000256" key="5">
    <source>
        <dbReference type="ARBA" id="ARBA00022448"/>
    </source>
</evidence>
<proteinExistence type="inferred from homology"/>
<organism evidence="14 15">
    <name type="scientific">Endocarpon pusillum</name>
    <dbReference type="NCBI Taxonomy" id="364733"/>
    <lineage>
        <taxon>Eukaryota</taxon>
        <taxon>Fungi</taxon>
        <taxon>Dikarya</taxon>
        <taxon>Ascomycota</taxon>
        <taxon>Pezizomycotina</taxon>
        <taxon>Eurotiomycetes</taxon>
        <taxon>Chaetothyriomycetidae</taxon>
        <taxon>Verrucariales</taxon>
        <taxon>Verrucariaceae</taxon>
        <taxon>Endocarpon</taxon>
    </lineage>
</organism>
<evidence type="ECO:0000256" key="8">
    <source>
        <dbReference type="ARBA" id="ARBA00022792"/>
    </source>
</evidence>